<protein>
    <submittedName>
        <fullName evidence="1">Uncharacterized protein</fullName>
    </submittedName>
</protein>
<gene>
    <name evidence="1" type="ORF">GCM10010389_41990</name>
</gene>
<organism evidence="1 2">
    <name type="scientific">Streptomyces echinoruber</name>
    <dbReference type="NCBI Taxonomy" id="68898"/>
    <lineage>
        <taxon>Bacteria</taxon>
        <taxon>Bacillati</taxon>
        <taxon>Actinomycetota</taxon>
        <taxon>Actinomycetes</taxon>
        <taxon>Kitasatosporales</taxon>
        <taxon>Streptomycetaceae</taxon>
        <taxon>Streptomyces</taxon>
    </lineage>
</organism>
<evidence type="ECO:0000313" key="2">
    <source>
        <dbReference type="Proteomes" id="UP000623010"/>
    </source>
</evidence>
<dbReference type="AlphaFoldDB" id="A0A918RGP6"/>
<dbReference type="Proteomes" id="UP000623010">
    <property type="component" value="Unassembled WGS sequence"/>
</dbReference>
<comment type="caution">
    <text evidence="1">The sequence shown here is derived from an EMBL/GenBank/DDBJ whole genome shotgun (WGS) entry which is preliminary data.</text>
</comment>
<sequence length="87" mass="9559">MVHREPLPSQADGQAPGEFTVAFDEEYAHGDPPSIGTGGPELWGDCGGRRKDHVVSRRLRAGCRRIFSPVEKIYDAPHGLQKHLALL</sequence>
<reference evidence="1" key="2">
    <citation type="submission" date="2020-09" db="EMBL/GenBank/DDBJ databases">
        <authorList>
            <person name="Sun Q."/>
            <person name="Ohkuma M."/>
        </authorList>
    </citation>
    <scope>NUCLEOTIDE SEQUENCE</scope>
    <source>
        <strain evidence="1">JCM 5016</strain>
    </source>
</reference>
<dbReference type="EMBL" id="BMWH01000017">
    <property type="protein sequence ID" value="GGZ98269.1"/>
    <property type="molecule type" value="Genomic_DNA"/>
</dbReference>
<proteinExistence type="predicted"/>
<reference evidence="1" key="1">
    <citation type="journal article" date="2014" name="Int. J. Syst. Evol. Microbiol.">
        <title>Complete genome sequence of Corynebacterium casei LMG S-19264T (=DSM 44701T), isolated from a smear-ripened cheese.</title>
        <authorList>
            <consortium name="US DOE Joint Genome Institute (JGI-PGF)"/>
            <person name="Walter F."/>
            <person name="Albersmeier A."/>
            <person name="Kalinowski J."/>
            <person name="Ruckert C."/>
        </authorList>
    </citation>
    <scope>NUCLEOTIDE SEQUENCE</scope>
    <source>
        <strain evidence="1">JCM 5016</strain>
    </source>
</reference>
<evidence type="ECO:0000313" key="1">
    <source>
        <dbReference type="EMBL" id="GGZ98269.1"/>
    </source>
</evidence>
<accession>A0A918RGP6</accession>
<name>A0A918RGP6_9ACTN</name>
<keyword evidence="2" id="KW-1185">Reference proteome</keyword>